<dbReference type="InterPro" id="IPR013805">
    <property type="entry name" value="GrpE_CC"/>
</dbReference>
<dbReference type="SUPFAM" id="SSF51064">
    <property type="entry name" value="Head domain of nucleotide exchange factor GrpE"/>
    <property type="match status" value="1"/>
</dbReference>
<dbReference type="PROSITE" id="PS01071">
    <property type="entry name" value="GRPE"/>
    <property type="match status" value="1"/>
</dbReference>
<dbReference type="Pfam" id="PF01025">
    <property type="entry name" value="GrpE"/>
    <property type="match status" value="1"/>
</dbReference>
<evidence type="ECO:0000256" key="1">
    <source>
        <dbReference type="ARBA" id="ARBA00009054"/>
    </source>
</evidence>
<keyword evidence="3 4" id="KW-0346">Stress response</keyword>
<keyword evidence="3" id="KW-0963">Cytoplasm</keyword>
<comment type="subcellular location">
    <subcellularLocation>
        <location evidence="3">Cytoplasm</location>
    </subcellularLocation>
</comment>
<comment type="function">
    <text evidence="3 4">Participates actively in the response to hyperosmotic and heat shock by preventing the aggregation of stress-denatured proteins, in association with DnaK and GrpE. It is the nucleotide exchange factor for DnaK and may function as a thermosensor. Unfolded proteins bind initially to DnaJ; upon interaction with the DnaJ-bound protein, DnaK hydrolyzes its bound ATP, resulting in the formation of a stable complex. GrpE releases ADP from DnaK; ATP binding to DnaK triggers the release of the substrate protein, thus completing the reaction cycle. Several rounds of ATP-dependent interactions between DnaJ, DnaK and GrpE are required for fully efficient folding.</text>
</comment>
<dbReference type="GO" id="GO:0051082">
    <property type="term" value="F:unfolded protein binding"/>
    <property type="evidence" value="ECO:0007669"/>
    <property type="project" value="TreeGrafter"/>
</dbReference>
<evidence type="ECO:0000256" key="5">
    <source>
        <dbReference type="RuleBase" id="RU004478"/>
    </source>
</evidence>
<dbReference type="InterPro" id="IPR000740">
    <property type="entry name" value="GrpE"/>
</dbReference>
<evidence type="ECO:0000256" key="2">
    <source>
        <dbReference type="ARBA" id="ARBA00023186"/>
    </source>
</evidence>
<gene>
    <name evidence="3 6" type="primary">grpE</name>
    <name evidence="6" type="ORF">ENI13_00135</name>
</gene>
<evidence type="ECO:0000313" key="6">
    <source>
        <dbReference type="EMBL" id="HEB13370.1"/>
    </source>
</evidence>
<name>A0A7C1NJH8_UNCC3</name>
<dbReference type="PRINTS" id="PR00773">
    <property type="entry name" value="GRPEPROTEIN"/>
</dbReference>
<dbReference type="PANTHER" id="PTHR21237">
    <property type="entry name" value="GRPE PROTEIN"/>
    <property type="match status" value="1"/>
</dbReference>
<dbReference type="EMBL" id="DRHL01000006">
    <property type="protein sequence ID" value="HEB13370.1"/>
    <property type="molecule type" value="Genomic_DNA"/>
</dbReference>
<dbReference type="HAMAP" id="MF_01151">
    <property type="entry name" value="GrpE"/>
    <property type="match status" value="1"/>
</dbReference>
<reference evidence="6" key="1">
    <citation type="journal article" date="2020" name="mSystems">
        <title>Genome- and Community-Level Interaction Insights into Carbon Utilization and Element Cycling Functions of Hydrothermarchaeota in Hydrothermal Sediment.</title>
        <authorList>
            <person name="Zhou Z."/>
            <person name="Liu Y."/>
            <person name="Xu W."/>
            <person name="Pan J."/>
            <person name="Luo Z.H."/>
            <person name="Li M."/>
        </authorList>
    </citation>
    <scope>NUCLEOTIDE SEQUENCE [LARGE SCALE GENOMIC DNA]</scope>
    <source>
        <strain evidence="6">HyVt-369</strain>
    </source>
</reference>
<evidence type="ECO:0000256" key="4">
    <source>
        <dbReference type="RuleBase" id="RU000639"/>
    </source>
</evidence>
<comment type="caution">
    <text evidence="6">The sequence shown here is derived from an EMBL/GenBank/DDBJ whole genome shotgun (WGS) entry which is preliminary data.</text>
</comment>
<keyword evidence="2 3" id="KW-0143">Chaperone</keyword>
<accession>A0A7C1NJH8</accession>
<dbReference type="Gene3D" id="2.30.22.10">
    <property type="entry name" value="Head domain of nucleotide exchange factor GrpE"/>
    <property type="match status" value="1"/>
</dbReference>
<dbReference type="GO" id="GO:0005737">
    <property type="term" value="C:cytoplasm"/>
    <property type="evidence" value="ECO:0007669"/>
    <property type="project" value="UniProtKB-SubCell"/>
</dbReference>
<proteinExistence type="inferred from homology"/>
<dbReference type="GO" id="GO:0006457">
    <property type="term" value="P:protein folding"/>
    <property type="evidence" value="ECO:0007669"/>
    <property type="project" value="InterPro"/>
</dbReference>
<organism evidence="6">
    <name type="scientific">candidate division CPR3 bacterium</name>
    <dbReference type="NCBI Taxonomy" id="2268181"/>
    <lineage>
        <taxon>Bacteria</taxon>
        <taxon>Bacteria division CPR3</taxon>
    </lineage>
</organism>
<protein>
    <recommendedName>
        <fullName evidence="3 4">Protein GrpE</fullName>
    </recommendedName>
    <alternativeName>
        <fullName evidence="3">HSP-70 cofactor</fullName>
    </alternativeName>
</protein>
<dbReference type="Gene3D" id="3.90.20.20">
    <property type="match status" value="1"/>
</dbReference>
<comment type="subunit">
    <text evidence="3">Homodimer.</text>
</comment>
<dbReference type="Proteomes" id="UP000885695">
    <property type="component" value="Unassembled WGS sequence"/>
</dbReference>
<dbReference type="GO" id="GO:0042803">
    <property type="term" value="F:protein homodimerization activity"/>
    <property type="evidence" value="ECO:0007669"/>
    <property type="project" value="InterPro"/>
</dbReference>
<dbReference type="SUPFAM" id="SSF58014">
    <property type="entry name" value="Coiled-coil domain of nucleotide exchange factor GrpE"/>
    <property type="match status" value="1"/>
</dbReference>
<evidence type="ECO:0000256" key="3">
    <source>
        <dbReference type="HAMAP-Rule" id="MF_01151"/>
    </source>
</evidence>
<dbReference type="PANTHER" id="PTHR21237:SF23">
    <property type="entry name" value="GRPE PROTEIN HOMOLOG, MITOCHONDRIAL"/>
    <property type="match status" value="1"/>
</dbReference>
<dbReference type="AlphaFoldDB" id="A0A7C1NJH8"/>
<dbReference type="InterPro" id="IPR009012">
    <property type="entry name" value="GrpE_head"/>
</dbReference>
<sequence length="144" mass="16390">MDTVKKERDEYLAGWQRAKADLLNYKKETVEKTRVLKEMIKIEQVLECLPILDDLEMATLQLTAKQKKDSVIKGFLQISERFKKMLKAQGIEEVKTVGKKFDPALHEAVGEVKGEKSGVIIEEMQKGYIRDGVLIRAAKVKVGK</sequence>
<comment type="similarity">
    <text evidence="1 3 5">Belongs to the GrpE family.</text>
</comment>
<dbReference type="GO" id="GO:0051087">
    <property type="term" value="F:protein-folding chaperone binding"/>
    <property type="evidence" value="ECO:0007669"/>
    <property type="project" value="InterPro"/>
</dbReference>
<dbReference type="GO" id="GO:0000774">
    <property type="term" value="F:adenyl-nucleotide exchange factor activity"/>
    <property type="evidence" value="ECO:0007669"/>
    <property type="project" value="InterPro"/>
</dbReference>